<comment type="caution">
    <text evidence="4">The sequence shown here is derived from an EMBL/GenBank/DDBJ whole genome shotgun (WGS) entry which is preliminary data.</text>
</comment>
<dbReference type="PANTHER" id="PTHR43205:SF7">
    <property type="entry name" value="PROSTAGLANDIN REDUCTASE 1"/>
    <property type="match status" value="1"/>
</dbReference>
<evidence type="ECO:0000256" key="1">
    <source>
        <dbReference type="ARBA" id="ARBA00023002"/>
    </source>
</evidence>
<accession>A0A8H5D0C5</accession>
<feature type="domain" description="Alcohol dehydrogenase-like C-terminal" evidence="2">
    <location>
        <begin position="198"/>
        <end position="321"/>
    </location>
</feature>
<dbReference type="Gene3D" id="3.90.180.10">
    <property type="entry name" value="Medium-chain alcohol dehydrogenases, catalytic domain"/>
    <property type="match status" value="1"/>
</dbReference>
<evidence type="ECO:0000259" key="2">
    <source>
        <dbReference type="Pfam" id="PF00107"/>
    </source>
</evidence>
<dbReference type="Proteomes" id="UP000559256">
    <property type="component" value="Unassembled WGS sequence"/>
</dbReference>
<dbReference type="Gene3D" id="3.40.50.720">
    <property type="entry name" value="NAD(P)-binding Rossmann-like Domain"/>
    <property type="match status" value="1"/>
</dbReference>
<reference evidence="4 5" key="1">
    <citation type="journal article" date="2020" name="ISME J.">
        <title>Uncovering the hidden diversity of litter-decomposition mechanisms in mushroom-forming fungi.</title>
        <authorList>
            <person name="Floudas D."/>
            <person name="Bentzer J."/>
            <person name="Ahren D."/>
            <person name="Johansson T."/>
            <person name="Persson P."/>
            <person name="Tunlid A."/>
        </authorList>
    </citation>
    <scope>NUCLEOTIDE SEQUENCE [LARGE SCALE GENOMIC DNA]</scope>
    <source>
        <strain evidence="4 5">CBS 291.85</strain>
    </source>
</reference>
<evidence type="ECO:0000259" key="3">
    <source>
        <dbReference type="Pfam" id="PF16884"/>
    </source>
</evidence>
<gene>
    <name evidence="4" type="ORF">D9758_012466</name>
</gene>
<name>A0A8H5D0C5_9AGAR</name>
<keyword evidence="1" id="KW-0560">Oxidoreductase</keyword>
<dbReference type="SUPFAM" id="SSF51735">
    <property type="entry name" value="NAD(P)-binding Rossmann-fold domains"/>
    <property type="match status" value="1"/>
</dbReference>
<dbReference type="EMBL" id="JAACJM010000074">
    <property type="protein sequence ID" value="KAF5350408.1"/>
    <property type="molecule type" value="Genomic_DNA"/>
</dbReference>
<dbReference type="PANTHER" id="PTHR43205">
    <property type="entry name" value="PROSTAGLANDIN REDUCTASE"/>
    <property type="match status" value="1"/>
</dbReference>
<dbReference type="InterPro" id="IPR045010">
    <property type="entry name" value="MDR_fam"/>
</dbReference>
<evidence type="ECO:0000313" key="4">
    <source>
        <dbReference type="EMBL" id="KAF5350408.1"/>
    </source>
</evidence>
<keyword evidence="5" id="KW-1185">Reference proteome</keyword>
<evidence type="ECO:0008006" key="6">
    <source>
        <dbReference type="Google" id="ProtNLM"/>
    </source>
</evidence>
<organism evidence="4 5">
    <name type="scientific">Tetrapyrgos nigripes</name>
    <dbReference type="NCBI Taxonomy" id="182062"/>
    <lineage>
        <taxon>Eukaryota</taxon>
        <taxon>Fungi</taxon>
        <taxon>Dikarya</taxon>
        <taxon>Basidiomycota</taxon>
        <taxon>Agaricomycotina</taxon>
        <taxon>Agaricomycetes</taxon>
        <taxon>Agaricomycetidae</taxon>
        <taxon>Agaricales</taxon>
        <taxon>Marasmiineae</taxon>
        <taxon>Marasmiaceae</taxon>
        <taxon>Tetrapyrgos</taxon>
    </lineage>
</organism>
<dbReference type="SUPFAM" id="SSF50129">
    <property type="entry name" value="GroES-like"/>
    <property type="match status" value="1"/>
</dbReference>
<evidence type="ECO:0000313" key="5">
    <source>
        <dbReference type="Proteomes" id="UP000559256"/>
    </source>
</evidence>
<protein>
    <recommendedName>
        <fullName evidence="6">Enoyl reductase (ER) domain-containing protein</fullName>
    </recommendedName>
</protein>
<dbReference type="Pfam" id="PF16884">
    <property type="entry name" value="ADH_N_2"/>
    <property type="match status" value="1"/>
</dbReference>
<sequence>MAPVRNGKLIFNEIPSGYPEPGKTTIYDTQSVIDLETVQLDGGVLIKVLCLSADPFLRDKMRDPGIESFTPAYIIGEPTYGYGIGKVIRSEKEGFKAGDIVHTPVLGTFNLSSIHTTKHVDHSQKPEHVEYTVQKDFTDLEVIVPEPGLPLSVYLGAAGMPVESNSRPHRILCLEGVFQSQIGESTGETAFVTVAAGAVGSFVVQLAKLEGMKVITSAGSEDKLAFLKSLGADVAFNYKTTDTSEILVKEGPIDVYWDNAGGAILDAALGNAAVNARFIECGMISGYNSKEGALMKNLWNIVTRRISLNGFIAEDLNPKWKKEFFEVVPKKLVNGELKYREDITEGLEHAGEALLEVQLGRNTGKKIIIVAKE</sequence>
<dbReference type="OrthoDB" id="809632at2759"/>
<dbReference type="AlphaFoldDB" id="A0A8H5D0C5"/>
<dbReference type="Pfam" id="PF00107">
    <property type="entry name" value="ADH_zinc_N"/>
    <property type="match status" value="1"/>
</dbReference>
<proteinExistence type="predicted"/>
<feature type="domain" description="Oxidoreductase N-terminal" evidence="3">
    <location>
        <begin position="40"/>
        <end position="103"/>
    </location>
</feature>
<dbReference type="InterPro" id="IPR036291">
    <property type="entry name" value="NAD(P)-bd_dom_sf"/>
</dbReference>
<dbReference type="InterPro" id="IPR041694">
    <property type="entry name" value="ADH_N_2"/>
</dbReference>
<dbReference type="CDD" id="cd05288">
    <property type="entry name" value="PGDH"/>
    <property type="match status" value="1"/>
</dbReference>
<dbReference type="InterPro" id="IPR011032">
    <property type="entry name" value="GroES-like_sf"/>
</dbReference>
<dbReference type="InterPro" id="IPR013149">
    <property type="entry name" value="ADH-like_C"/>
</dbReference>
<dbReference type="GO" id="GO:0016628">
    <property type="term" value="F:oxidoreductase activity, acting on the CH-CH group of donors, NAD or NADP as acceptor"/>
    <property type="evidence" value="ECO:0007669"/>
    <property type="project" value="InterPro"/>
</dbReference>